<geneLocation type="plasmid" evidence="9 10">
    <name>unnamed1</name>
</geneLocation>
<evidence type="ECO:0000259" key="8">
    <source>
        <dbReference type="Pfam" id="PF05199"/>
    </source>
</evidence>
<dbReference type="SUPFAM" id="SSF51905">
    <property type="entry name" value="FAD/NAD(P)-binding domain"/>
    <property type="match status" value="1"/>
</dbReference>
<dbReference type="InterPro" id="IPR000172">
    <property type="entry name" value="GMC_OxRdtase_N"/>
</dbReference>
<dbReference type="Pfam" id="PF00732">
    <property type="entry name" value="GMC_oxred_N"/>
    <property type="match status" value="1"/>
</dbReference>
<keyword evidence="3" id="KW-0285">Flavoprotein</keyword>
<evidence type="ECO:0000313" key="10">
    <source>
        <dbReference type="Proteomes" id="UP000500767"/>
    </source>
</evidence>
<protein>
    <submittedName>
        <fullName evidence="9">Uncharacterized protein</fullName>
    </submittedName>
</protein>
<dbReference type="RefSeq" id="WP_171836214.1">
    <property type="nucleotide sequence ID" value="NZ_CP053709.1"/>
</dbReference>
<keyword evidence="4" id="KW-0274">FAD</keyword>
<dbReference type="InterPro" id="IPR027056">
    <property type="entry name" value="Gluconate_2DH_su3"/>
</dbReference>
<gene>
    <name evidence="9" type="ORF">HN018_22855</name>
</gene>
<sequence>MVAMNPTELRTLSALFDCMFPASASVPGASAIGADAYLAGVLAGPYAADLETYRAVCHGLDRASGGSFAQADAGTQHSAITALENGTLRDLREERPGITFDLVLRHLREGLFGDPVHGGNRAMMGWHAVGFPGVEPGFTAEQQRLDYVHPPAARSLRDLPTDTLRKAPAVEVAGGPAPTQEGPTQDGQPRREQPSGEQPWGEADVVIVGGGAVGGFLARKLVMGGLRVVMLEAGATRTGREHRMDELSATAFRNEGGGAKFNREIPTWRRNDGEQATRAIRSQGLETALGGNSVAWGAVAMRFYEDDFRVRSATAARYGADRIPPNSSLADWPLSYDDLAPFYDEAEDLLGVSGQAWTSTGGNPFEAPRHHGYAMPPLRTSGLGELFADAARTCGYHPFPLPAAILTEPFRGRAACTYCSFCSRFGCHVDAKASAQNTVLPEAMNSGLLRIVSGARVLRVLTDGSGRATGVLYRQPDGEERIQLGGTIVLATYTFENVRLLLRSTDSGHARGLGNETGQVGLHYITRQQPAVYGVFGGRRLNRFTGPTAQAQAIADFSADFFDHSDLGFIRGGRIAAFNQYLPTEASAVLPPDVPRWGAAWRDFFVHAFSRTAMLFIDPEILPYASNRLDLDPEYKDDLGQPVTRITFDIHQNERRLTDFLQDKADNLLQRMGATRIWRRPPLTGPISTHDVGGTRMGHDAQSSVIDGFGRVHDTPGLVVLGGSTFVSLPAVNPFLSILALALRAGDKILQDAAR</sequence>
<evidence type="ECO:0000256" key="4">
    <source>
        <dbReference type="ARBA" id="ARBA00022827"/>
    </source>
</evidence>
<keyword evidence="9" id="KW-0614">Plasmid</keyword>
<proteinExistence type="inferred from homology"/>
<evidence type="ECO:0000256" key="1">
    <source>
        <dbReference type="ARBA" id="ARBA00001974"/>
    </source>
</evidence>
<accession>A0A6M8HXC8</accession>
<dbReference type="Pfam" id="PF05199">
    <property type="entry name" value="GMC_oxred_C"/>
    <property type="match status" value="1"/>
</dbReference>
<evidence type="ECO:0000313" key="9">
    <source>
        <dbReference type="EMBL" id="QKE93042.1"/>
    </source>
</evidence>
<evidence type="ECO:0000256" key="5">
    <source>
        <dbReference type="ARBA" id="ARBA00023002"/>
    </source>
</evidence>
<reference evidence="9 10" key="1">
    <citation type="journal article" date="2014" name="World J. Microbiol. Biotechnol.">
        <title>Biodiversity and physiological characteristics of Antarctic and Arctic lichens-associated bacteria.</title>
        <authorList>
            <person name="Lee Y.M."/>
            <person name="Kim E.H."/>
            <person name="Lee H.K."/>
            <person name="Hong S.G."/>
        </authorList>
    </citation>
    <scope>NUCLEOTIDE SEQUENCE [LARGE SCALE GENOMIC DNA]</scope>
    <source>
        <strain evidence="9 10">PAMC 26569</strain>
        <plasmid evidence="9">unnamed1</plasmid>
    </source>
</reference>
<dbReference type="GO" id="GO:0050660">
    <property type="term" value="F:flavin adenine dinucleotide binding"/>
    <property type="evidence" value="ECO:0007669"/>
    <property type="project" value="InterPro"/>
</dbReference>
<organism evidence="9 10">
    <name type="scientific">Lichenicola cladoniae</name>
    <dbReference type="NCBI Taxonomy" id="1484109"/>
    <lineage>
        <taxon>Bacteria</taxon>
        <taxon>Pseudomonadati</taxon>
        <taxon>Pseudomonadota</taxon>
        <taxon>Alphaproteobacteria</taxon>
        <taxon>Acetobacterales</taxon>
        <taxon>Acetobacteraceae</taxon>
        <taxon>Lichenicola</taxon>
    </lineage>
</organism>
<dbReference type="InterPro" id="IPR051473">
    <property type="entry name" value="P2Ox-like"/>
</dbReference>
<keyword evidence="5" id="KW-0560">Oxidoreductase</keyword>
<dbReference type="Gene3D" id="3.50.50.60">
    <property type="entry name" value="FAD/NAD(P)-binding domain"/>
    <property type="match status" value="2"/>
</dbReference>
<dbReference type="PANTHER" id="PTHR42784:SF1">
    <property type="entry name" value="PYRANOSE 2-OXIDASE"/>
    <property type="match status" value="1"/>
</dbReference>
<keyword evidence="10" id="KW-1185">Reference proteome</keyword>
<evidence type="ECO:0000256" key="3">
    <source>
        <dbReference type="ARBA" id="ARBA00022630"/>
    </source>
</evidence>
<comment type="similarity">
    <text evidence="2">Belongs to the GMC oxidoreductase family.</text>
</comment>
<name>A0A6M8HXC8_9PROT</name>
<feature type="region of interest" description="Disordered" evidence="6">
    <location>
        <begin position="169"/>
        <end position="200"/>
    </location>
</feature>
<dbReference type="KEGG" id="lck:HN018_22855"/>
<dbReference type="PANTHER" id="PTHR42784">
    <property type="entry name" value="PYRANOSE 2-OXIDASE"/>
    <property type="match status" value="1"/>
</dbReference>
<dbReference type="InterPro" id="IPR007867">
    <property type="entry name" value="GMC_OxRtase_C"/>
</dbReference>
<evidence type="ECO:0000256" key="2">
    <source>
        <dbReference type="ARBA" id="ARBA00010790"/>
    </source>
</evidence>
<feature type="compositionally biased region" description="Low complexity" evidence="6">
    <location>
        <begin position="169"/>
        <end position="178"/>
    </location>
</feature>
<comment type="cofactor">
    <cofactor evidence="1">
        <name>FAD</name>
        <dbReference type="ChEBI" id="CHEBI:57692"/>
    </cofactor>
</comment>
<dbReference type="InterPro" id="IPR036188">
    <property type="entry name" value="FAD/NAD-bd_sf"/>
</dbReference>
<dbReference type="GO" id="GO:0016614">
    <property type="term" value="F:oxidoreductase activity, acting on CH-OH group of donors"/>
    <property type="evidence" value="ECO:0007669"/>
    <property type="project" value="InterPro"/>
</dbReference>
<evidence type="ECO:0000256" key="6">
    <source>
        <dbReference type="SAM" id="MobiDB-lite"/>
    </source>
</evidence>
<evidence type="ECO:0000259" key="7">
    <source>
        <dbReference type="Pfam" id="PF00732"/>
    </source>
</evidence>
<dbReference type="Proteomes" id="UP000500767">
    <property type="component" value="Plasmid unnamed1"/>
</dbReference>
<dbReference type="AlphaFoldDB" id="A0A6M8HXC8"/>
<feature type="domain" description="Glucose-methanol-choline oxidoreductase N-terminal" evidence="7">
    <location>
        <begin position="379"/>
        <end position="505"/>
    </location>
</feature>
<dbReference type="SUPFAM" id="SSF54373">
    <property type="entry name" value="FAD-linked reductases, C-terminal domain"/>
    <property type="match status" value="1"/>
</dbReference>
<dbReference type="EMBL" id="CP053709">
    <property type="protein sequence ID" value="QKE93042.1"/>
    <property type="molecule type" value="Genomic_DNA"/>
</dbReference>
<dbReference type="Pfam" id="PF13618">
    <property type="entry name" value="Gluconate_2-dh3"/>
    <property type="match status" value="1"/>
</dbReference>
<feature type="domain" description="Glucose-methanol-choline oxidoreductase C-terminal" evidence="8">
    <location>
        <begin position="623"/>
        <end position="742"/>
    </location>
</feature>